<evidence type="ECO:0000313" key="4">
    <source>
        <dbReference type="Proteomes" id="UP000694888"/>
    </source>
</evidence>
<dbReference type="Pfam" id="PF07716">
    <property type="entry name" value="bZIP_2"/>
    <property type="match status" value="1"/>
</dbReference>
<feature type="region of interest" description="Disordered" evidence="2">
    <location>
        <begin position="209"/>
        <end position="235"/>
    </location>
</feature>
<feature type="coiled-coil region" evidence="1">
    <location>
        <begin position="355"/>
        <end position="389"/>
    </location>
</feature>
<evidence type="ECO:0000313" key="5">
    <source>
        <dbReference type="RefSeq" id="XP_012940895.1"/>
    </source>
</evidence>
<protein>
    <submittedName>
        <fullName evidence="5">Uncharacterized protein LOC101858288 isoform X1</fullName>
    </submittedName>
</protein>
<name>A0ABM1A4W9_APLCA</name>
<dbReference type="InterPro" id="IPR004827">
    <property type="entry name" value="bZIP"/>
</dbReference>
<sequence length="398" mass="43551">MRHNLEVNRFMFYYYIIEYRFSKVFSCSSITLHSCLKFLEYTDLMPRQNKATYFTTLTLESADNLLKRLYSGKTKGFAGDALDVASLDLCVPADIDQSLFTFGGVGSGDLSHLSEGTSGLSATVVDSDATLKADIPTAPGLMDWSYDDVMDPLGGLGDPLADDSLDAFVNLDSFFMENSFLDNGSLTANEPAEVKPVIAFSVEETAAVSKQATPVKPAQTAGKSPATKTSRKRKAQTSVAAVETTLFKIPGTVGQATMPITAADPQVDHDYIVKSQQMSSSCETVEEKSYSNKRNGTTKRKRISSSASDASEVSTASTVFDDFVDSDTPVDKQAVRRMKNNVASKRSREQRKQKFADMDLEAEQLITENDRLRNKIIELEKLAKEMKAQLVAKMAGTA</sequence>
<dbReference type="RefSeq" id="XP_012940895.1">
    <property type="nucleotide sequence ID" value="XM_013085441.2"/>
</dbReference>
<dbReference type="GeneID" id="101858288"/>
<dbReference type="Gene3D" id="1.20.5.170">
    <property type="match status" value="1"/>
</dbReference>
<gene>
    <name evidence="5" type="primary">LOC101858288</name>
</gene>
<evidence type="ECO:0000256" key="2">
    <source>
        <dbReference type="SAM" id="MobiDB-lite"/>
    </source>
</evidence>
<keyword evidence="1" id="KW-0175">Coiled coil</keyword>
<reference evidence="5" key="1">
    <citation type="submission" date="2025-08" db="UniProtKB">
        <authorList>
            <consortium name="RefSeq"/>
        </authorList>
    </citation>
    <scope>IDENTIFICATION</scope>
</reference>
<evidence type="ECO:0000256" key="1">
    <source>
        <dbReference type="SAM" id="Coils"/>
    </source>
</evidence>
<keyword evidence="4" id="KW-1185">Reference proteome</keyword>
<dbReference type="InterPro" id="IPR046347">
    <property type="entry name" value="bZIP_sf"/>
</dbReference>
<feature type="domain" description="BZIP" evidence="3">
    <location>
        <begin position="330"/>
        <end position="393"/>
    </location>
</feature>
<organism evidence="4 5">
    <name type="scientific">Aplysia californica</name>
    <name type="common">California sea hare</name>
    <dbReference type="NCBI Taxonomy" id="6500"/>
    <lineage>
        <taxon>Eukaryota</taxon>
        <taxon>Metazoa</taxon>
        <taxon>Spiralia</taxon>
        <taxon>Lophotrochozoa</taxon>
        <taxon>Mollusca</taxon>
        <taxon>Gastropoda</taxon>
        <taxon>Heterobranchia</taxon>
        <taxon>Euthyneura</taxon>
        <taxon>Tectipleura</taxon>
        <taxon>Aplysiida</taxon>
        <taxon>Aplysioidea</taxon>
        <taxon>Aplysiidae</taxon>
        <taxon>Aplysia</taxon>
    </lineage>
</organism>
<dbReference type="CDD" id="cd14813">
    <property type="entry name" value="bZIP_BmCbz-like"/>
    <property type="match status" value="1"/>
</dbReference>
<proteinExistence type="predicted"/>
<dbReference type="Proteomes" id="UP000694888">
    <property type="component" value="Unplaced"/>
</dbReference>
<feature type="region of interest" description="Disordered" evidence="2">
    <location>
        <begin position="282"/>
        <end position="311"/>
    </location>
</feature>
<dbReference type="SUPFAM" id="SSF57959">
    <property type="entry name" value="Leucine zipper domain"/>
    <property type="match status" value="1"/>
</dbReference>
<dbReference type="SMART" id="SM00338">
    <property type="entry name" value="BRLZ"/>
    <property type="match status" value="1"/>
</dbReference>
<dbReference type="PROSITE" id="PS50217">
    <property type="entry name" value="BZIP"/>
    <property type="match status" value="1"/>
</dbReference>
<accession>A0ABM1A4W9</accession>
<evidence type="ECO:0000259" key="3">
    <source>
        <dbReference type="PROSITE" id="PS50217"/>
    </source>
</evidence>